<evidence type="ECO:0000313" key="3">
    <source>
        <dbReference type="Proteomes" id="UP000712281"/>
    </source>
</evidence>
<dbReference type="AlphaFoldDB" id="A0A8S9LQ38"/>
<feature type="region of interest" description="Disordered" evidence="1">
    <location>
        <begin position="345"/>
        <end position="369"/>
    </location>
</feature>
<feature type="region of interest" description="Disordered" evidence="1">
    <location>
        <begin position="396"/>
        <end position="420"/>
    </location>
</feature>
<comment type="caution">
    <text evidence="2">The sequence shown here is derived from an EMBL/GenBank/DDBJ whole genome shotgun (WGS) entry which is preliminary data.</text>
</comment>
<accession>A0A8S9LQ38</accession>
<protein>
    <submittedName>
        <fullName evidence="2">Uncharacterized protein</fullName>
    </submittedName>
</protein>
<organism evidence="2 3">
    <name type="scientific">Brassica cretica</name>
    <name type="common">Mustard</name>
    <dbReference type="NCBI Taxonomy" id="69181"/>
    <lineage>
        <taxon>Eukaryota</taxon>
        <taxon>Viridiplantae</taxon>
        <taxon>Streptophyta</taxon>
        <taxon>Embryophyta</taxon>
        <taxon>Tracheophyta</taxon>
        <taxon>Spermatophyta</taxon>
        <taxon>Magnoliopsida</taxon>
        <taxon>eudicotyledons</taxon>
        <taxon>Gunneridae</taxon>
        <taxon>Pentapetalae</taxon>
        <taxon>rosids</taxon>
        <taxon>malvids</taxon>
        <taxon>Brassicales</taxon>
        <taxon>Brassicaceae</taxon>
        <taxon>Brassiceae</taxon>
        <taxon>Brassica</taxon>
    </lineage>
</organism>
<feature type="compositionally biased region" description="Basic and acidic residues" evidence="1">
    <location>
        <begin position="360"/>
        <end position="369"/>
    </location>
</feature>
<evidence type="ECO:0000256" key="1">
    <source>
        <dbReference type="SAM" id="MobiDB-lite"/>
    </source>
</evidence>
<evidence type="ECO:0000313" key="2">
    <source>
        <dbReference type="EMBL" id="KAF2608001.1"/>
    </source>
</evidence>
<gene>
    <name evidence="2" type="ORF">F2Q68_00043984</name>
</gene>
<dbReference type="EMBL" id="QGKW02000276">
    <property type="protein sequence ID" value="KAF2608001.1"/>
    <property type="molecule type" value="Genomic_DNA"/>
</dbReference>
<dbReference type="Proteomes" id="UP000712281">
    <property type="component" value="Unassembled WGS sequence"/>
</dbReference>
<sequence>MVLRFRCSRVRRFTCSRAHQFRLGRIIRFQIIRHHLSSIRRVLGQMKYVNLEHFSGTTEPIVAHDWNHSLDKCLKTISCPPRLKLNIAEVYLRGDASFWWDGVRLMHCGELTYDDFLYAEYEGEFNQLRMIVGNNIDEEDLIRRFLDGMRAELRGRRNIPACSDQLITRLGFKYGLFGPIYDVLSVFGSLRKMQLLAYLLQAPGHVLLHDWTTSKQFLSHFYWMLWWLATKLGFIGQNCGKDTKLSPIVQSEDDREIEAFAVRNFRLSVEVTRSRFHLGSKEHKAVSVDLLPFANIMFPRRTRSEEPMMRPPRYGQCNSETRRAYSNLEVTDDSAIAQGNNHYYEHEHESTGRNPTDSHMGYEQEERYEDLRERNQVPDMYGSRWNYAAAHNPRWNDSEFKHRERTPEPRCRQEQRTAGSSDPLIVLVQSLLDRLDHRTGESSVQRPSSRLDYLKMVTRSRFHLGSEEHKAVGVDLLPFANIMFPKRTRSEEPMMTPPRYGQSNSENRRVYSNLEVTDDSAIAQGNNHYYEYEHESTGRNPTDSHMGYEQEERYEDLRERNQASDMYGLRWNYATTHNPRHNDSEFWHRERMPSHVVGMNRGQYWCKAY</sequence>
<name>A0A8S9LQ38_BRACR</name>
<feature type="compositionally biased region" description="Basic and acidic residues" evidence="1">
    <location>
        <begin position="396"/>
        <end position="415"/>
    </location>
</feature>
<proteinExistence type="predicted"/>
<reference evidence="2" key="1">
    <citation type="submission" date="2019-12" db="EMBL/GenBank/DDBJ databases">
        <title>Genome sequencing and annotation of Brassica cretica.</title>
        <authorList>
            <person name="Studholme D.J."/>
            <person name="Sarris P.F."/>
        </authorList>
    </citation>
    <scope>NUCLEOTIDE SEQUENCE</scope>
    <source>
        <strain evidence="2">PFS-001/15</strain>
        <tissue evidence="2">Leaf</tissue>
    </source>
</reference>